<dbReference type="Proteomes" id="UP000078113">
    <property type="component" value="Unassembled WGS sequence"/>
</dbReference>
<protein>
    <submittedName>
        <fullName evidence="2">Uncharacterized protein</fullName>
    </submittedName>
</protein>
<accession>A0A8X7N9L1</accession>
<proteinExistence type="predicted"/>
<evidence type="ECO:0000256" key="1">
    <source>
        <dbReference type="SAM" id="SignalP"/>
    </source>
</evidence>
<dbReference type="AlphaFoldDB" id="A0A8X7N9L1"/>
<gene>
    <name evidence="2" type="ORF">A4X09_0g4306</name>
</gene>
<sequence>MAQFRILITLLPFLVSTTFALPLEDTSYGRSPTALQPDGAVLQSIGPDVHYALPGRLGVMPPTYLSAEAAETAGLLTRGDPPIKEAIKWYDEAARLAESPDVEYAKVVDALNKGKKAVGEAMSSIQDKIGVAKPLEILHGKPVPVAKPVEVLHGQPIPVVQPIGFQYGRPIPFAQPVQVLEGKPVPFAQTADVHYGKPVWPKVEPGSSSGTKGLWP</sequence>
<reference evidence="2" key="2">
    <citation type="journal article" date="2019" name="IMA Fungus">
        <title>Genome sequencing and comparison of five Tilletia species to identify candidate genes for the detection of regulated species infecting wheat.</title>
        <authorList>
            <person name="Nguyen H.D.T."/>
            <person name="Sultana T."/>
            <person name="Kesanakurti P."/>
            <person name="Hambleton S."/>
        </authorList>
    </citation>
    <scope>NUCLEOTIDE SEQUENCE</scope>
    <source>
        <strain evidence="2">DAOMC 236422</strain>
    </source>
</reference>
<comment type="caution">
    <text evidence="2">The sequence shown here is derived from an EMBL/GenBank/DDBJ whole genome shotgun (WGS) entry which is preliminary data.</text>
</comment>
<feature type="chain" id="PRO_5036458156" evidence="1">
    <location>
        <begin position="21"/>
        <end position="216"/>
    </location>
</feature>
<organism evidence="2 3">
    <name type="scientific">Tilletia walkeri</name>
    <dbReference type="NCBI Taxonomy" id="117179"/>
    <lineage>
        <taxon>Eukaryota</taxon>
        <taxon>Fungi</taxon>
        <taxon>Dikarya</taxon>
        <taxon>Basidiomycota</taxon>
        <taxon>Ustilaginomycotina</taxon>
        <taxon>Exobasidiomycetes</taxon>
        <taxon>Tilletiales</taxon>
        <taxon>Tilletiaceae</taxon>
        <taxon>Tilletia</taxon>
    </lineage>
</organism>
<evidence type="ECO:0000313" key="3">
    <source>
        <dbReference type="Proteomes" id="UP000078113"/>
    </source>
</evidence>
<dbReference type="EMBL" id="LWDG02000179">
    <property type="protein sequence ID" value="KAE8268030.1"/>
    <property type="molecule type" value="Genomic_DNA"/>
</dbReference>
<feature type="signal peptide" evidence="1">
    <location>
        <begin position="1"/>
        <end position="20"/>
    </location>
</feature>
<evidence type="ECO:0000313" key="2">
    <source>
        <dbReference type="EMBL" id="KAE8268030.1"/>
    </source>
</evidence>
<keyword evidence="1" id="KW-0732">Signal</keyword>
<name>A0A8X7N9L1_9BASI</name>
<keyword evidence="3" id="KW-1185">Reference proteome</keyword>
<reference evidence="2" key="1">
    <citation type="submission" date="2016-04" db="EMBL/GenBank/DDBJ databases">
        <authorList>
            <person name="Nguyen H.D."/>
            <person name="Samba Siva P."/>
            <person name="Cullis J."/>
            <person name="Levesque C.A."/>
            <person name="Hambleton S."/>
        </authorList>
    </citation>
    <scope>NUCLEOTIDE SEQUENCE</scope>
    <source>
        <strain evidence="2">DAOMC 236422</strain>
    </source>
</reference>